<comment type="caution">
    <text evidence="2">The sequence shown here is derived from an EMBL/GenBank/DDBJ whole genome shotgun (WGS) entry which is preliminary data.</text>
</comment>
<dbReference type="InterPro" id="IPR025746">
    <property type="entry name" value="PilX_N_dom"/>
</dbReference>
<proteinExistence type="predicted"/>
<keyword evidence="3" id="KW-1185">Reference proteome</keyword>
<protein>
    <submittedName>
        <fullName evidence="2">Pilus assembly protein PilZ</fullName>
    </submittedName>
</protein>
<dbReference type="Proteomes" id="UP000070299">
    <property type="component" value="Unassembled WGS sequence"/>
</dbReference>
<dbReference type="AlphaFoldDB" id="A0A148KLI4"/>
<dbReference type="EMBL" id="LSNE01000015">
    <property type="protein sequence ID" value="KXI27183.1"/>
    <property type="molecule type" value="Genomic_DNA"/>
</dbReference>
<gene>
    <name evidence="2" type="ORF">AX660_02015</name>
</gene>
<evidence type="ECO:0000259" key="1">
    <source>
        <dbReference type="Pfam" id="PF14341"/>
    </source>
</evidence>
<dbReference type="Pfam" id="PF14341">
    <property type="entry name" value="PilX_N"/>
    <property type="match status" value="1"/>
</dbReference>
<sequence length="193" mass="20595">MKQTNFNKNRGMVMVFALLILMSLTILGVTSVSGSLMQSKMALSMERRTLAFDAAESAVAAVIFEAEDKVILADAALNDPLSDARGGNQIDLTLQTLSCFDNNTWTNRTLTKDGLVKGSRHVAAGEYVASPAIDSWSRTAFLREQPCVGSSNVIGGSNISCHVFIVRGCGQLQDSNYVVANTLNASVFAPAAQ</sequence>
<feature type="domain" description="Type 4 fimbrial biogenesis protein PilX N-terminal" evidence="1">
    <location>
        <begin position="10"/>
        <end position="59"/>
    </location>
</feature>
<dbReference type="RefSeq" id="WP_068381665.1">
    <property type="nucleotide sequence ID" value="NZ_LSNE01000015.1"/>
</dbReference>
<dbReference type="STRING" id="1799789.AX660_02015"/>
<evidence type="ECO:0000313" key="3">
    <source>
        <dbReference type="Proteomes" id="UP000070299"/>
    </source>
</evidence>
<accession>A0A148KLI4</accession>
<organism evidence="2 3">
    <name type="scientific">Paraglaciecola hydrolytica</name>
    <dbReference type="NCBI Taxonomy" id="1799789"/>
    <lineage>
        <taxon>Bacteria</taxon>
        <taxon>Pseudomonadati</taxon>
        <taxon>Pseudomonadota</taxon>
        <taxon>Gammaproteobacteria</taxon>
        <taxon>Alteromonadales</taxon>
        <taxon>Alteromonadaceae</taxon>
        <taxon>Paraglaciecola</taxon>
    </lineage>
</organism>
<evidence type="ECO:0000313" key="2">
    <source>
        <dbReference type="EMBL" id="KXI27183.1"/>
    </source>
</evidence>
<reference evidence="3" key="1">
    <citation type="submission" date="2016-02" db="EMBL/GenBank/DDBJ databases">
        <authorList>
            <person name="Schultz-Johansen M."/>
            <person name="Glaring M.A."/>
            <person name="Bech P.K."/>
            <person name="Stougaard P."/>
        </authorList>
    </citation>
    <scope>NUCLEOTIDE SEQUENCE [LARGE SCALE GENOMIC DNA]</scope>
    <source>
        <strain evidence="3">S66</strain>
    </source>
</reference>
<name>A0A148KLI4_9ALTE</name>